<dbReference type="Proteomes" id="UP001316803">
    <property type="component" value="Unassembled WGS sequence"/>
</dbReference>
<evidence type="ECO:0000313" key="1">
    <source>
        <dbReference type="EMBL" id="KAK5948476.1"/>
    </source>
</evidence>
<comment type="caution">
    <text evidence="1">The sequence shown here is derived from an EMBL/GenBank/DDBJ whole genome shotgun (WGS) entry which is preliminary data.</text>
</comment>
<gene>
    <name evidence="1" type="ORF">OHC33_010510</name>
</gene>
<dbReference type="AlphaFoldDB" id="A0AAN8EYP0"/>
<reference evidence="1 2" key="1">
    <citation type="submission" date="2022-12" db="EMBL/GenBank/DDBJ databases">
        <title>Genomic features and morphological characterization of a novel Knufia sp. strain isolated from spacecraft assembly facility.</title>
        <authorList>
            <person name="Teixeira M."/>
            <person name="Chander A.M."/>
            <person name="Stajich J.E."/>
            <person name="Venkateswaran K."/>
        </authorList>
    </citation>
    <scope>NUCLEOTIDE SEQUENCE [LARGE SCALE GENOMIC DNA]</scope>
    <source>
        <strain evidence="1 2">FJI-L2-BK-P2</strain>
    </source>
</reference>
<sequence length="114" mass="12951">MCNICGRDHEQPDLATLSPTSLNMLRQQAAATRRETAVSEKYGLSFFRTLMQAAVDKIPHDTLDAYRNTFPKDQNPVDLIVRNQMTTEKMQFLLGYIAITTAKLEEVLEEMGLE</sequence>
<organism evidence="1 2">
    <name type="scientific">Knufia fluminis</name>
    <dbReference type="NCBI Taxonomy" id="191047"/>
    <lineage>
        <taxon>Eukaryota</taxon>
        <taxon>Fungi</taxon>
        <taxon>Dikarya</taxon>
        <taxon>Ascomycota</taxon>
        <taxon>Pezizomycotina</taxon>
        <taxon>Eurotiomycetes</taxon>
        <taxon>Chaetothyriomycetidae</taxon>
        <taxon>Chaetothyriales</taxon>
        <taxon>Trichomeriaceae</taxon>
        <taxon>Knufia</taxon>
    </lineage>
</organism>
<protein>
    <submittedName>
        <fullName evidence="1">Uncharacterized protein</fullName>
    </submittedName>
</protein>
<name>A0AAN8EYP0_9EURO</name>
<evidence type="ECO:0000313" key="2">
    <source>
        <dbReference type="Proteomes" id="UP001316803"/>
    </source>
</evidence>
<keyword evidence="2" id="KW-1185">Reference proteome</keyword>
<accession>A0AAN8EYP0</accession>
<dbReference type="EMBL" id="JAKLMC020000047">
    <property type="protein sequence ID" value="KAK5948476.1"/>
    <property type="molecule type" value="Genomic_DNA"/>
</dbReference>
<proteinExistence type="predicted"/>